<dbReference type="GO" id="GO:0005829">
    <property type="term" value="C:cytosol"/>
    <property type="evidence" value="ECO:0007669"/>
    <property type="project" value="TreeGrafter"/>
</dbReference>
<reference evidence="14" key="1">
    <citation type="submission" date="2011-08" db="EMBL/GenBank/DDBJ databases">
        <authorList>
            <person name="Rombauts S."/>
        </authorList>
    </citation>
    <scope>NUCLEOTIDE SEQUENCE</scope>
    <source>
        <strain evidence="14">London</strain>
    </source>
</reference>
<dbReference type="InterPro" id="IPR045102">
    <property type="entry name" value="PTP_VSP_TPTE"/>
</dbReference>
<dbReference type="InterPro" id="IPR003595">
    <property type="entry name" value="Tyr_Pase_cat"/>
</dbReference>
<evidence type="ECO:0000259" key="12">
    <source>
        <dbReference type="PROSITE" id="PS51182"/>
    </source>
</evidence>
<dbReference type="PANTHER" id="PTHR12305">
    <property type="entry name" value="PHOSPHATASE WITH HOMOLOGY TO TENSIN"/>
    <property type="match status" value="1"/>
</dbReference>
<dbReference type="SUPFAM" id="SSF81324">
    <property type="entry name" value="Voltage-gated potassium channels"/>
    <property type="match status" value="1"/>
</dbReference>
<sequence>MGKSDMDESLVSNEAVPTTKYEELSDLVQTRSSVRDKIYRFVQNIFFRIATLILIIIDCALTVIDLSLGDKSPQDQDIIDIVVLIFAIIFFVEVCLRIYAIGVDHFFIDWYNCVDFVVIIMSFLITCIYVNVNGNSSYAKLIVLVRLVRVMVLVRLIRVVTEPKNIQKGVRMVVSENKRRYRGDGFDLDLTYITPRVIGMSFPSSGSWAFYRNHIKDVSKFFDLKHGPDNYKIYNLCSEKGYDTTHFHGRVARYPIDDHNVPTLDQMMKFVEDVKEWLGQDERHVIAAHCKGGKGRTGTMICAWLIYNGHFDECKDVLQYFADRRTDTSVGKKYQGVETPSQARYIDYFSRVISQFNGKIPDSKTVTLKSINIEGISTVGSGDGSDLSASILIDRSETFNLDFGTETNCTAFYNKAEDILIITPKNCPVLKGDVRIKFNCRTKSVPRAYEDCAFYFWFNCNFIECNSLTIPRSELDNPHKSKTWKIYTEKFKIVCNFE</sequence>
<dbReference type="GO" id="GO:0016314">
    <property type="term" value="F:phosphatidylinositol-3,4,5-trisphosphate 3-phosphatase activity"/>
    <property type="evidence" value="ECO:0007669"/>
    <property type="project" value="TreeGrafter"/>
</dbReference>
<keyword evidence="6 9" id="KW-1133">Transmembrane helix</keyword>
<dbReference type="HOGENOM" id="CLU_950996_0_0_1"/>
<evidence type="ECO:0000256" key="9">
    <source>
        <dbReference type="SAM" id="Phobius"/>
    </source>
</evidence>
<evidence type="ECO:0000256" key="8">
    <source>
        <dbReference type="ARBA" id="ARBA00023273"/>
    </source>
</evidence>
<evidence type="ECO:0000256" key="2">
    <source>
        <dbReference type="ARBA" id="ARBA00004316"/>
    </source>
</evidence>
<keyword evidence="14" id="KW-1185">Reference proteome</keyword>
<feature type="transmembrane region" description="Helical" evidence="9">
    <location>
        <begin position="78"/>
        <end position="99"/>
    </location>
</feature>
<dbReference type="InterPro" id="IPR029023">
    <property type="entry name" value="Tensin_phosphatase"/>
</dbReference>
<evidence type="ECO:0000313" key="14">
    <source>
        <dbReference type="Proteomes" id="UP000015104"/>
    </source>
</evidence>
<evidence type="ECO:0008006" key="15">
    <source>
        <dbReference type="Google" id="ProtNLM"/>
    </source>
</evidence>
<dbReference type="Pfam" id="PF00520">
    <property type="entry name" value="Ion_trans"/>
    <property type="match status" value="1"/>
</dbReference>
<dbReference type="SUPFAM" id="SSF52799">
    <property type="entry name" value="(Phosphotyrosine protein) phosphatases II"/>
    <property type="match status" value="1"/>
</dbReference>
<dbReference type="FunFam" id="2.60.40.1110:FF:000004">
    <property type="entry name" value="Voltage-sensor containing phosphatase"/>
    <property type="match status" value="1"/>
</dbReference>
<dbReference type="EMBL" id="CAEY01000378">
    <property type="status" value="NOT_ANNOTATED_CDS"/>
    <property type="molecule type" value="Genomic_DNA"/>
</dbReference>
<feature type="transmembrane region" description="Helical" evidence="9">
    <location>
        <begin position="111"/>
        <end position="132"/>
    </location>
</feature>
<dbReference type="GO" id="GO:0005216">
    <property type="term" value="F:monoatomic ion channel activity"/>
    <property type="evidence" value="ECO:0007669"/>
    <property type="project" value="InterPro"/>
</dbReference>
<dbReference type="SUPFAM" id="SSF49562">
    <property type="entry name" value="C2 domain (Calcium/lipid-binding domain, CaLB)"/>
    <property type="match status" value="1"/>
</dbReference>
<feature type="domain" description="Tyrosine specific protein phosphatases" evidence="10">
    <location>
        <begin position="265"/>
        <end position="325"/>
    </location>
</feature>
<dbReference type="CDD" id="cd14510">
    <property type="entry name" value="PTP_VSP_TPTE"/>
    <property type="match status" value="1"/>
</dbReference>
<name>T1KQP5_TETUR</name>
<dbReference type="Pfam" id="PF10409">
    <property type="entry name" value="PTEN_C2"/>
    <property type="match status" value="1"/>
</dbReference>
<evidence type="ECO:0000256" key="3">
    <source>
        <dbReference type="ARBA" id="ARBA00007881"/>
    </source>
</evidence>
<dbReference type="Proteomes" id="UP000015104">
    <property type="component" value="Unassembled WGS sequence"/>
</dbReference>
<proteinExistence type="inferred from homology"/>
<dbReference type="InterPro" id="IPR051281">
    <property type="entry name" value="Dual-spec_lipid-protein_phosph"/>
</dbReference>
<evidence type="ECO:0000256" key="6">
    <source>
        <dbReference type="ARBA" id="ARBA00022989"/>
    </source>
</evidence>
<feature type="domain" description="Phosphatase tensin-type" evidence="11">
    <location>
        <begin position="179"/>
        <end position="356"/>
    </location>
</feature>
<evidence type="ECO:0000256" key="5">
    <source>
        <dbReference type="ARBA" id="ARBA00022801"/>
    </source>
</evidence>
<comment type="subcellular location">
    <subcellularLocation>
        <location evidence="2">Cell projection</location>
    </subcellularLocation>
    <subcellularLocation>
        <location evidence="1">Membrane</location>
        <topology evidence="1">Multi-pass membrane protein</topology>
    </subcellularLocation>
</comment>
<dbReference type="PANTHER" id="PTHR12305:SF60">
    <property type="entry name" value="PHOSPHATIDYLINOSITOL 3,4,5-TRISPHOSPHATE 3-PHOSPHATASE TPTE2-RELATED"/>
    <property type="match status" value="1"/>
</dbReference>
<evidence type="ECO:0000259" key="11">
    <source>
        <dbReference type="PROSITE" id="PS51181"/>
    </source>
</evidence>
<dbReference type="InterPro" id="IPR014020">
    <property type="entry name" value="Tensin_C2-dom"/>
</dbReference>
<protein>
    <recommendedName>
        <fullName evidence="15">Phosphatidylinositol-3,4,5-trisphosphate 3-phosphatase</fullName>
    </recommendedName>
</protein>
<dbReference type="Gene3D" id="2.60.40.1110">
    <property type="match status" value="1"/>
</dbReference>
<dbReference type="InterPro" id="IPR027359">
    <property type="entry name" value="Volt_channel_dom_sf"/>
</dbReference>
<dbReference type="GO" id="GO:0042995">
    <property type="term" value="C:cell projection"/>
    <property type="evidence" value="ECO:0007669"/>
    <property type="project" value="UniProtKB-SubCell"/>
</dbReference>
<dbReference type="Gene3D" id="3.90.190.10">
    <property type="entry name" value="Protein tyrosine phosphatase superfamily"/>
    <property type="match status" value="1"/>
</dbReference>
<dbReference type="GO" id="GO:0016020">
    <property type="term" value="C:membrane"/>
    <property type="evidence" value="ECO:0007669"/>
    <property type="project" value="UniProtKB-SubCell"/>
</dbReference>
<evidence type="ECO:0000259" key="10">
    <source>
        <dbReference type="PROSITE" id="PS50056"/>
    </source>
</evidence>
<evidence type="ECO:0000256" key="4">
    <source>
        <dbReference type="ARBA" id="ARBA00022692"/>
    </source>
</evidence>
<evidence type="ECO:0000256" key="7">
    <source>
        <dbReference type="ARBA" id="ARBA00023136"/>
    </source>
</evidence>
<feature type="domain" description="C2 tensin-type" evidence="12">
    <location>
        <begin position="363"/>
        <end position="498"/>
    </location>
</feature>
<feature type="transmembrane region" description="Helical" evidence="9">
    <location>
        <begin position="45"/>
        <end position="66"/>
    </location>
</feature>
<dbReference type="STRING" id="32264.T1KQP5"/>
<dbReference type="PROSITE" id="PS50056">
    <property type="entry name" value="TYR_PHOSPHATASE_2"/>
    <property type="match status" value="1"/>
</dbReference>
<evidence type="ECO:0000256" key="1">
    <source>
        <dbReference type="ARBA" id="ARBA00004141"/>
    </source>
</evidence>
<dbReference type="EnsemblMetazoa" id="tetur18g00670.1">
    <property type="protein sequence ID" value="tetur18g00670.1"/>
    <property type="gene ID" value="tetur18g00670"/>
</dbReference>
<evidence type="ECO:0000313" key="13">
    <source>
        <dbReference type="EnsemblMetazoa" id="tetur18g00670.1"/>
    </source>
</evidence>
<dbReference type="PROSITE" id="PS51181">
    <property type="entry name" value="PPASE_TENSIN"/>
    <property type="match status" value="1"/>
</dbReference>
<reference evidence="13" key="2">
    <citation type="submission" date="2015-06" db="UniProtKB">
        <authorList>
            <consortium name="EnsemblMetazoa"/>
        </authorList>
    </citation>
    <scope>IDENTIFICATION</scope>
</reference>
<dbReference type="Gene3D" id="1.20.120.350">
    <property type="entry name" value="Voltage-gated potassium channels. Chain C"/>
    <property type="match status" value="1"/>
</dbReference>
<keyword evidence="5" id="KW-0378">Hydrolase</keyword>
<dbReference type="InterPro" id="IPR005821">
    <property type="entry name" value="Ion_trans_dom"/>
</dbReference>
<dbReference type="SMART" id="SM00404">
    <property type="entry name" value="PTPc_motif"/>
    <property type="match status" value="1"/>
</dbReference>
<accession>T1KQP5</accession>
<keyword evidence="4 9" id="KW-0812">Transmembrane</keyword>
<dbReference type="AlphaFoldDB" id="T1KQP5"/>
<comment type="similarity">
    <text evidence="3">Belongs to the PTEN phosphatase protein family.</text>
</comment>
<dbReference type="InterPro" id="IPR029021">
    <property type="entry name" value="Prot-tyrosine_phosphatase-like"/>
</dbReference>
<dbReference type="InterPro" id="IPR035892">
    <property type="entry name" value="C2_domain_sf"/>
</dbReference>
<dbReference type="PROSITE" id="PS51182">
    <property type="entry name" value="C2_TENSIN"/>
    <property type="match status" value="1"/>
</dbReference>
<keyword evidence="7 9" id="KW-0472">Membrane</keyword>
<dbReference type="Pfam" id="PF22785">
    <property type="entry name" value="Tc-R-P"/>
    <property type="match status" value="1"/>
</dbReference>
<organism evidence="13 14">
    <name type="scientific">Tetranychus urticae</name>
    <name type="common">Two-spotted spider mite</name>
    <dbReference type="NCBI Taxonomy" id="32264"/>
    <lineage>
        <taxon>Eukaryota</taxon>
        <taxon>Metazoa</taxon>
        <taxon>Ecdysozoa</taxon>
        <taxon>Arthropoda</taxon>
        <taxon>Chelicerata</taxon>
        <taxon>Arachnida</taxon>
        <taxon>Acari</taxon>
        <taxon>Acariformes</taxon>
        <taxon>Trombidiformes</taxon>
        <taxon>Prostigmata</taxon>
        <taxon>Eleutherengona</taxon>
        <taxon>Raphignathae</taxon>
        <taxon>Tetranychoidea</taxon>
        <taxon>Tetranychidae</taxon>
        <taxon>Tetranychus</taxon>
    </lineage>
</organism>
<dbReference type="eggNOG" id="KOG2283">
    <property type="taxonomic scope" value="Eukaryota"/>
</dbReference>
<dbReference type="InterPro" id="IPR000387">
    <property type="entry name" value="Tyr_Pase_dom"/>
</dbReference>
<dbReference type="SMART" id="SM01326">
    <property type="entry name" value="PTEN_C2"/>
    <property type="match status" value="1"/>
</dbReference>
<keyword evidence="8" id="KW-0966">Cell projection</keyword>